<dbReference type="OrthoDB" id="8953154at2759"/>
<evidence type="ECO:0000256" key="14">
    <source>
        <dbReference type="SAM" id="Phobius"/>
    </source>
</evidence>
<dbReference type="GO" id="GO:0005886">
    <property type="term" value="C:plasma membrane"/>
    <property type="evidence" value="ECO:0007669"/>
    <property type="project" value="UniProtKB-SubCell"/>
</dbReference>
<dbReference type="Gene3D" id="1.20.1070.10">
    <property type="entry name" value="Rhodopsin 7-helix transmembrane proteins"/>
    <property type="match status" value="1"/>
</dbReference>
<keyword evidence="11 12" id="KW-0807">Transducer</keyword>
<evidence type="ECO:0000256" key="1">
    <source>
        <dbReference type="ARBA" id="ARBA00004651"/>
    </source>
</evidence>
<dbReference type="InterPro" id="IPR017452">
    <property type="entry name" value="GPCR_Rhodpsn_7TM"/>
</dbReference>
<evidence type="ECO:0000256" key="8">
    <source>
        <dbReference type="ARBA" id="ARBA00023157"/>
    </source>
</evidence>
<evidence type="ECO:0000256" key="5">
    <source>
        <dbReference type="ARBA" id="ARBA00022989"/>
    </source>
</evidence>
<dbReference type="AlphaFoldDB" id="A0A6P7HVR4"/>
<evidence type="ECO:0000256" key="4">
    <source>
        <dbReference type="ARBA" id="ARBA00022692"/>
    </source>
</evidence>
<feature type="compositionally biased region" description="Polar residues" evidence="13">
    <location>
        <begin position="324"/>
        <end position="352"/>
    </location>
</feature>
<evidence type="ECO:0000256" key="6">
    <source>
        <dbReference type="ARBA" id="ARBA00023040"/>
    </source>
</evidence>
<dbReference type="SUPFAM" id="SSF81321">
    <property type="entry name" value="Family A G protein-coupled receptor-like"/>
    <property type="match status" value="1"/>
</dbReference>
<dbReference type="RefSeq" id="XP_028252694.1">
    <property type="nucleotide sequence ID" value="XM_028396893.1"/>
</dbReference>
<proteinExistence type="inferred from homology"/>
<keyword evidence="3" id="KW-1003">Cell membrane</keyword>
<evidence type="ECO:0000256" key="13">
    <source>
        <dbReference type="SAM" id="MobiDB-lite"/>
    </source>
</evidence>
<gene>
    <name evidence="17" type="primary">LOC114428462</name>
</gene>
<sequence>MLPVTDALSPRTNRSFACEPPYEDGRLPLVLLYSAVLVVGLPANLLTVFLTLLQVRKKNVLGVYLWALSLCDLTYLGTLPMWADYVGRGHLWPWSSAACKLTGYIFFNNMYISIFLLCCISCDRYVAVVYSVEARGLRRQRHAVLITLAIVLLVATGHIPVFTMKEGAAAEGSGRCFEPNQSSPTVTAFNYARFAIGFLIPLLLLVVTNHGILANVKRSTGLRQGQKQRVRRLAVAVVVLFLVCFAPYHVILLVRAIIFHFPQLEEGTCLFEKTMYTPYTISLGLSTINSAVNPVLYVLSSNNIRKELWRGLAKVCGRELLRPPSSSSQNKIQPSNQTLDLQAGTRTETQQG</sequence>
<dbReference type="InterPro" id="IPR000276">
    <property type="entry name" value="GPCR_Rhodpsn"/>
</dbReference>
<feature type="transmembrane region" description="Helical" evidence="14">
    <location>
        <begin position="143"/>
        <end position="163"/>
    </location>
</feature>
<keyword evidence="7 14" id="KW-0472">Membrane</keyword>
<keyword evidence="10" id="KW-0325">Glycoprotein</keyword>
<feature type="transmembrane region" description="Helical" evidence="14">
    <location>
        <begin position="60"/>
        <end position="83"/>
    </location>
</feature>
<dbReference type="PANTHER" id="PTHR24234:SF7">
    <property type="entry name" value="G-PROTEIN COUPLED RECEPTOR 132-RELATED"/>
    <property type="match status" value="1"/>
</dbReference>
<feature type="transmembrane region" description="Helical" evidence="14">
    <location>
        <begin position="279"/>
        <end position="300"/>
    </location>
</feature>
<evidence type="ECO:0000256" key="12">
    <source>
        <dbReference type="RuleBase" id="RU000688"/>
    </source>
</evidence>
<evidence type="ECO:0000313" key="16">
    <source>
        <dbReference type="Proteomes" id="UP000515145"/>
    </source>
</evidence>
<keyword evidence="9 12" id="KW-0675">Receptor</keyword>
<feature type="domain" description="G-protein coupled receptors family 1 profile" evidence="15">
    <location>
        <begin position="43"/>
        <end position="297"/>
    </location>
</feature>
<dbReference type="PRINTS" id="PR00237">
    <property type="entry name" value="GPCRRHODOPSN"/>
</dbReference>
<dbReference type="GeneID" id="114428462"/>
<keyword evidence="8" id="KW-1015">Disulfide bond</keyword>
<evidence type="ECO:0000256" key="7">
    <source>
        <dbReference type="ARBA" id="ARBA00023136"/>
    </source>
</evidence>
<dbReference type="FunCoup" id="A0A6P7HVR4">
    <property type="interactions" value="440"/>
</dbReference>
<evidence type="ECO:0000256" key="2">
    <source>
        <dbReference type="ARBA" id="ARBA00010663"/>
    </source>
</evidence>
<keyword evidence="4 12" id="KW-0812">Transmembrane</keyword>
<name>A0A6P7HVR4_9TELE</name>
<dbReference type="GO" id="GO:0000082">
    <property type="term" value="P:G1/S transition of mitotic cell cycle"/>
    <property type="evidence" value="ECO:0007669"/>
    <property type="project" value="TreeGrafter"/>
</dbReference>
<dbReference type="FunFam" id="1.20.1070.10:FF:000065">
    <property type="entry name" value="G-protein coupled receptor 4"/>
    <property type="match status" value="1"/>
</dbReference>
<evidence type="ECO:0000256" key="11">
    <source>
        <dbReference type="ARBA" id="ARBA00023224"/>
    </source>
</evidence>
<keyword evidence="6 12" id="KW-0297">G-protein coupled receptor</keyword>
<protein>
    <submittedName>
        <fullName evidence="17">Probable G-protein coupled receptor 132</fullName>
    </submittedName>
</protein>
<dbReference type="PROSITE" id="PS00237">
    <property type="entry name" value="G_PROTEIN_RECEP_F1_1"/>
    <property type="match status" value="1"/>
</dbReference>
<dbReference type="GO" id="GO:0010972">
    <property type="term" value="P:negative regulation of G2/M transition of mitotic cell cycle"/>
    <property type="evidence" value="ECO:0007669"/>
    <property type="project" value="TreeGrafter"/>
</dbReference>
<dbReference type="GO" id="GO:0004930">
    <property type="term" value="F:G protein-coupled receptor activity"/>
    <property type="evidence" value="ECO:0007669"/>
    <property type="project" value="UniProtKB-KW"/>
</dbReference>
<keyword evidence="5 14" id="KW-1133">Transmembrane helix</keyword>
<feature type="region of interest" description="Disordered" evidence="13">
    <location>
        <begin position="323"/>
        <end position="352"/>
    </location>
</feature>
<dbReference type="Proteomes" id="UP000515145">
    <property type="component" value="Chromosome 24"/>
</dbReference>
<feature type="transmembrane region" description="Helical" evidence="14">
    <location>
        <begin position="30"/>
        <end position="53"/>
    </location>
</feature>
<keyword evidence="16" id="KW-1185">Reference proteome</keyword>
<dbReference type="Pfam" id="PF00001">
    <property type="entry name" value="7tm_1"/>
    <property type="match status" value="1"/>
</dbReference>
<evidence type="ECO:0000256" key="3">
    <source>
        <dbReference type="ARBA" id="ARBA00022475"/>
    </source>
</evidence>
<reference evidence="17" key="1">
    <citation type="submission" date="2025-08" db="UniProtKB">
        <authorList>
            <consortium name="RefSeq"/>
        </authorList>
    </citation>
    <scope>IDENTIFICATION</scope>
</reference>
<accession>A0A6P7HVR4</accession>
<comment type="subcellular location">
    <subcellularLocation>
        <location evidence="1">Cell membrane</location>
        <topology evidence="1">Multi-pass membrane protein</topology>
    </subcellularLocation>
</comment>
<evidence type="ECO:0000259" key="15">
    <source>
        <dbReference type="PROSITE" id="PS50262"/>
    </source>
</evidence>
<dbReference type="PANTHER" id="PTHR24234">
    <property type="entry name" value="LYSOPHOSPHATIDIC ACID RECEPTOR 5/SPHINGOSYLPHOSPHORYLCHOLINE RECEPTOR"/>
    <property type="match status" value="1"/>
</dbReference>
<feature type="transmembrane region" description="Helical" evidence="14">
    <location>
        <begin position="191"/>
        <end position="212"/>
    </location>
</feature>
<dbReference type="PRINTS" id="PR01157">
    <property type="entry name" value="P2YPURNOCPTR"/>
</dbReference>
<feature type="transmembrane region" description="Helical" evidence="14">
    <location>
        <begin position="103"/>
        <end position="122"/>
    </location>
</feature>
<dbReference type="PROSITE" id="PS50262">
    <property type="entry name" value="G_PROTEIN_RECEP_F1_2"/>
    <property type="match status" value="1"/>
</dbReference>
<evidence type="ECO:0000256" key="9">
    <source>
        <dbReference type="ARBA" id="ARBA00023170"/>
    </source>
</evidence>
<organism evidence="16 17">
    <name type="scientific">Parambassis ranga</name>
    <name type="common">Indian glassy fish</name>
    <dbReference type="NCBI Taxonomy" id="210632"/>
    <lineage>
        <taxon>Eukaryota</taxon>
        <taxon>Metazoa</taxon>
        <taxon>Chordata</taxon>
        <taxon>Craniata</taxon>
        <taxon>Vertebrata</taxon>
        <taxon>Euteleostomi</taxon>
        <taxon>Actinopterygii</taxon>
        <taxon>Neopterygii</taxon>
        <taxon>Teleostei</taxon>
        <taxon>Neoteleostei</taxon>
        <taxon>Acanthomorphata</taxon>
        <taxon>Ovalentaria</taxon>
        <taxon>Ambassidae</taxon>
        <taxon>Parambassis</taxon>
    </lineage>
</organism>
<feature type="transmembrane region" description="Helical" evidence="14">
    <location>
        <begin position="233"/>
        <end position="259"/>
    </location>
</feature>
<comment type="similarity">
    <text evidence="2 12">Belongs to the G-protein coupled receptor 1 family.</text>
</comment>
<dbReference type="InParanoid" id="A0A6P7HVR4"/>
<evidence type="ECO:0000256" key="10">
    <source>
        <dbReference type="ARBA" id="ARBA00023180"/>
    </source>
</evidence>
<evidence type="ECO:0000313" key="17">
    <source>
        <dbReference type="RefSeq" id="XP_028252694.1"/>
    </source>
</evidence>